<reference evidence="4 5" key="1">
    <citation type="submission" date="2021-01" db="EMBL/GenBank/DDBJ databases">
        <title>Whole genome shotgun sequence of Catellatospora chokoriensis NBRC 107358.</title>
        <authorList>
            <person name="Komaki H."/>
            <person name="Tamura T."/>
        </authorList>
    </citation>
    <scope>NUCLEOTIDE SEQUENCE [LARGE SCALE GENOMIC DNA]</scope>
    <source>
        <strain evidence="4 5">NBRC 107358</strain>
    </source>
</reference>
<comment type="caution">
    <text evidence="4">The sequence shown here is derived from an EMBL/GenBank/DDBJ whole genome shotgun (WGS) entry which is preliminary data.</text>
</comment>
<accession>A0A8J3NP93</accession>
<dbReference type="InterPro" id="IPR050585">
    <property type="entry name" value="Xaa-Pro_dipeptidyl-ppase/CocE"/>
</dbReference>
<dbReference type="AlphaFoldDB" id="A0A8J3NP93"/>
<evidence type="ECO:0000256" key="1">
    <source>
        <dbReference type="ARBA" id="ARBA00022801"/>
    </source>
</evidence>
<name>A0A8J3NP93_9ACTN</name>
<keyword evidence="1 4" id="KW-0378">Hydrolase</keyword>
<dbReference type="RefSeq" id="WP_191837712.1">
    <property type="nucleotide sequence ID" value="NZ_BAAALB010000010.1"/>
</dbReference>
<feature type="region of interest" description="Disordered" evidence="2">
    <location>
        <begin position="525"/>
        <end position="548"/>
    </location>
</feature>
<dbReference type="InterPro" id="IPR000383">
    <property type="entry name" value="Xaa-Pro-like_dom"/>
</dbReference>
<evidence type="ECO:0000256" key="2">
    <source>
        <dbReference type="SAM" id="MobiDB-lite"/>
    </source>
</evidence>
<dbReference type="Gene3D" id="3.40.50.1820">
    <property type="entry name" value="alpha/beta hydrolase"/>
    <property type="match status" value="2"/>
</dbReference>
<keyword evidence="5" id="KW-1185">Reference proteome</keyword>
<dbReference type="Proteomes" id="UP000619293">
    <property type="component" value="Unassembled WGS sequence"/>
</dbReference>
<dbReference type="SUPFAM" id="SSF53474">
    <property type="entry name" value="alpha/beta-Hydrolases"/>
    <property type="match status" value="1"/>
</dbReference>
<dbReference type="SUPFAM" id="SSF49785">
    <property type="entry name" value="Galactose-binding domain-like"/>
    <property type="match status" value="1"/>
</dbReference>
<organism evidence="4 5">
    <name type="scientific">Catellatospora chokoriensis</name>
    <dbReference type="NCBI Taxonomy" id="310353"/>
    <lineage>
        <taxon>Bacteria</taxon>
        <taxon>Bacillati</taxon>
        <taxon>Actinomycetota</taxon>
        <taxon>Actinomycetes</taxon>
        <taxon>Micromonosporales</taxon>
        <taxon>Micromonosporaceae</taxon>
        <taxon>Catellatospora</taxon>
    </lineage>
</organism>
<dbReference type="PANTHER" id="PTHR43056:SF10">
    <property type="entry name" value="COCE_NOND FAMILY, PUTATIVE (AFU_ORTHOLOGUE AFUA_7G00600)-RELATED"/>
    <property type="match status" value="1"/>
</dbReference>
<dbReference type="InterPro" id="IPR013736">
    <property type="entry name" value="Xaa-Pro_dipept_C"/>
</dbReference>
<protein>
    <submittedName>
        <fullName evidence="4">Hydrolase</fullName>
    </submittedName>
</protein>
<dbReference type="InterPro" id="IPR008979">
    <property type="entry name" value="Galactose-bd-like_sf"/>
</dbReference>
<dbReference type="InterPro" id="IPR029058">
    <property type="entry name" value="AB_hydrolase_fold"/>
</dbReference>
<dbReference type="Gene3D" id="2.60.120.260">
    <property type="entry name" value="Galactose-binding domain-like"/>
    <property type="match status" value="1"/>
</dbReference>
<evidence type="ECO:0000259" key="3">
    <source>
        <dbReference type="SMART" id="SM00939"/>
    </source>
</evidence>
<dbReference type="Pfam" id="PF02129">
    <property type="entry name" value="Peptidase_S15"/>
    <property type="match status" value="1"/>
</dbReference>
<proteinExistence type="predicted"/>
<sequence length="658" mass="72307">MATRAAGRSEQVWITMDDGVRLAATLHLPAADAPQPCLLEALPYRKDDITSSYTEEYERLREEFGYAVCRVDLRGTGSSEGIAVDEYPPREQDDLVAVIAWLAAQSWCDGSIGMYGTSYSGFNAIQVAMRRPPALKAIAPIYATDDRYTDDVHYMGGSLRLLDVVDYPTYMIAMNALPPVPSIAGPDWRERWLDRLDRTEPWLLRWLQEATDGPYWRHGSLRDPSLPDPEGLLHLGYERIDVPTMIVAGWADGYRNNSFRTVASLRDAGTPARLVAGPWSHMSAESALPGPHIDLAAELARWFDRWLRGADNGVDAEPPYTFFLRESGGAPEPDAAQVAGSWRSMPDWPNTTWRCPLSWVIGGGTRVLAVRPDTGTAAWNSCAGRLPWGQPTDQRFDDAASLTWDFPAESDPMTLIGPGWVRLRVAADQPVASVSVKLCDVADDGTSTLITRGFLNLTHRDGHTDPVPLVPGEFVDAEVELETCAYTLLPGRRLRLSVTGVDWPNTIAPPRPVTLAVDGDATTISLPPPHDTDPAPRYDQGQRAVEGDPAGWRISDDVVDRVTTAAVEHGSTWDITGGTCTDRYTGSVTVDRRTWRQTSTSTARFTLTWGDTSVSTECAVELTADADHLTVAITLQAYDGDAVVSKRCWNHQAARRFG</sequence>
<dbReference type="GO" id="GO:0008239">
    <property type="term" value="F:dipeptidyl-peptidase activity"/>
    <property type="evidence" value="ECO:0007669"/>
    <property type="project" value="InterPro"/>
</dbReference>
<feature type="domain" description="Xaa-Pro dipeptidyl-peptidase C-terminal" evidence="3">
    <location>
        <begin position="300"/>
        <end position="535"/>
    </location>
</feature>
<dbReference type="EMBL" id="BONG01000006">
    <property type="protein sequence ID" value="GIF87957.1"/>
    <property type="molecule type" value="Genomic_DNA"/>
</dbReference>
<gene>
    <name evidence="4" type="ORF">Cch02nite_14010</name>
</gene>
<evidence type="ECO:0000313" key="5">
    <source>
        <dbReference type="Proteomes" id="UP000619293"/>
    </source>
</evidence>
<dbReference type="Pfam" id="PF08530">
    <property type="entry name" value="PepX_C"/>
    <property type="match status" value="1"/>
</dbReference>
<dbReference type="PANTHER" id="PTHR43056">
    <property type="entry name" value="PEPTIDASE S9 PROLYL OLIGOPEPTIDASE"/>
    <property type="match status" value="1"/>
</dbReference>
<dbReference type="SMART" id="SM00939">
    <property type="entry name" value="PepX_C"/>
    <property type="match status" value="1"/>
</dbReference>
<dbReference type="NCBIfam" id="TIGR00976">
    <property type="entry name" value="CocE_NonD"/>
    <property type="match status" value="2"/>
</dbReference>
<evidence type="ECO:0000313" key="4">
    <source>
        <dbReference type="EMBL" id="GIF87957.1"/>
    </source>
</evidence>
<dbReference type="InterPro" id="IPR005674">
    <property type="entry name" value="CocE/Ser_esterase"/>
</dbReference>